<dbReference type="Pfam" id="PF05139">
    <property type="entry name" value="Erythro_esteras"/>
    <property type="match status" value="1"/>
</dbReference>
<dbReference type="EMBL" id="CP050063">
    <property type="protein sequence ID" value="QIP18010.1"/>
    <property type="molecule type" value="Genomic_DNA"/>
</dbReference>
<dbReference type="RefSeq" id="WP_167219340.1">
    <property type="nucleotide sequence ID" value="NZ_CP050063.1"/>
</dbReference>
<gene>
    <name evidence="1" type="ORF">G8759_29815</name>
</gene>
<evidence type="ECO:0000313" key="1">
    <source>
        <dbReference type="EMBL" id="QIP18010.1"/>
    </source>
</evidence>
<dbReference type="SUPFAM" id="SSF159501">
    <property type="entry name" value="EreA/ChaN-like"/>
    <property type="match status" value="1"/>
</dbReference>
<dbReference type="KEGG" id="spib:G8759_29815"/>
<dbReference type="Gene3D" id="3.40.1660.10">
    <property type="entry name" value="EreA-like (biosynthetic domain)"/>
    <property type="match status" value="1"/>
</dbReference>
<reference evidence="1 2" key="1">
    <citation type="submission" date="2020-03" db="EMBL/GenBank/DDBJ databases">
        <authorList>
            <person name="Kim M.K."/>
        </authorList>
    </citation>
    <scope>NUCLEOTIDE SEQUENCE [LARGE SCALE GENOMIC DNA]</scope>
    <source>
        <strain evidence="1 2">BT328</strain>
    </source>
</reference>
<dbReference type="InterPro" id="IPR007815">
    <property type="entry name" value="Emycin_Estase"/>
</dbReference>
<dbReference type="Proteomes" id="UP000501802">
    <property type="component" value="Chromosome"/>
</dbReference>
<proteinExistence type="predicted"/>
<organism evidence="1 2">
    <name type="scientific">Spirosoma aureum</name>
    <dbReference type="NCBI Taxonomy" id="2692134"/>
    <lineage>
        <taxon>Bacteria</taxon>
        <taxon>Pseudomonadati</taxon>
        <taxon>Bacteroidota</taxon>
        <taxon>Cytophagia</taxon>
        <taxon>Cytophagales</taxon>
        <taxon>Cytophagaceae</taxon>
        <taxon>Spirosoma</taxon>
    </lineage>
</organism>
<dbReference type="GO" id="GO:0046677">
    <property type="term" value="P:response to antibiotic"/>
    <property type="evidence" value="ECO:0007669"/>
    <property type="project" value="InterPro"/>
</dbReference>
<keyword evidence="2" id="KW-1185">Reference proteome</keyword>
<dbReference type="AlphaFoldDB" id="A0A6G9B003"/>
<evidence type="ECO:0000313" key="2">
    <source>
        <dbReference type="Proteomes" id="UP000501802"/>
    </source>
</evidence>
<accession>A0A6G9B003</accession>
<protein>
    <submittedName>
        <fullName evidence="1">Erythromycin esterase family protein</fullName>
    </submittedName>
</protein>
<sequence>MYYEVHPPYVGTYEYFFSKSDYPNFLLDLRKTERIPILNQSAGFRSIGSRPQETTQFADINIKNHFDLIVYQAESVHTTYLTR</sequence>
<name>A0A6G9B003_9BACT</name>